<comment type="caution">
    <text evidence="2">The sequence shown here is derived from an EMBL/GenBank/DDBJ whole genome shotgun (WGS) entry which is preliminary data.</text>
</comment>
<reference evidence="2" key="1">
    <citation type="submission" date="2020-06" db="EMBL/GenBank/DDBJ databases">
        <title>Novel chitinolytic bacterium.</title>
        <authorList>
            <person name="Ungkulpasvich U."/>
            <person name="Kosugi A."/>
            <person name="Uke A."/>
        </authorList>
    </citation>
    <scope>NUCLEOTIDE SEQUENCE</scope>
    <source>
        <strain evidence="2">UUS1-1</strain>
    </source>
</reference>
<keyword evidence="3" id="KW-1185">Reference proteome</keyword>
<name>A0A8J6I034_9FIRM</name>
<dbReference type="AlphaFoldDB" id="A0A8J6I034"/>
<feature type="region of interest" description="Disordered" evidence="1">
    <location>
        <begin position="1"/>
        <end position="21"/>
    </location>
</feature>
<evidence type="ECO:0000256" key="1">
    <source>
        <dbReference type="SAM" id="MobiDB-lite"/>
    </source>
</evidence>
<proteinExistence type="predicted"/>
<gene>
    <name evidence="2" type="ORF">G5B42_04445</name>
</gene>
<dbReference type="Proteomes" id="UP000657177">
    <property type="component" value="Unassembled WGS sequence"/>
</dbReference>
<accession>A0A8J6I034</accession>
<evidence type="ECO:0000313" key="3">
    <source>
        <dbReference type="Proteomes" id="UP000657177"/>
    </source>
</evidence>
<organism evidence="2 3">
    <name type="scientific">Capillibacterium thermochitinicola</name>
    <dbReference type="NCBI Taxonomy" id="2699427"/>
    <lineage>
        <taxon>Bacteria</taxon>
        <taxon>Bacillati</taxon>
        <taxon>Bacillota</taxon>
        <taxon>Capillibacterium</taxon>
    </lineage>
</organism>
<sequence length="147" mass="16374">MTVAGKRKSPWLDPNKEGRAKGRRGKRYCARCGNTVQQTRILKAYNLCEFCVQEMIRKKERNWVCLGCGRFAPTEVKAGMGYCRNCLCPACGRPDPVAIPKLGLCRACAETAGVFCLRCGKEAPAQVRKNQGFCDLCAQRRPTPDKL</sequence>
<evidence type="ECO:0000313" key="2">
    <source>
        <dbReference type="EMBL" id="MBA2132793.1"/>
    </source>
</evidence>
<protein>
    <submittedName>
        <fullName evidence="2">Uncharacterized protein</fullName>
    </submittedName>
</protein>
<dbReference type="EMBL" id="JAAKDE010000008">
    <property type="protein sequence ID" value="MBA2132793.1"/>
    <property type="molecule type" value="Genomic_DNA"/>
</dbReference>